<dbReference type="AlphaFoldDB" id="A0A0E9W888"/>
<reference evidence="1" key="2">
    <citation type="journal article" date="2015" name="Fish Shellfish Immunol.">
        <title>Early steps in the European eel (Anguilla anguilla)-Vibrio vulnificus interaction in the gills: Role of the RtxA13 toxin.</title>
        <authorList>
            <person name="Callol A."/>
            <person name="Pajuelo D."/>
            <person name="Ebbesson L."/>
            <person name="Teles M."/>
            <person name="MacKenzie S."/>
            <person name="Amaro C."/>
        </authorList>
    </citation>
    <scope>NUCLEOTIDE SEQUENCE</scope>
</reference>
<organism evidence="1">
    <name type="scientific">Anguilla anguilla</name>
    <name type="common">European freshwater eel</name>
    <name type="synonym">Muraena anguilla</name>
    <dbReference type="NCBI Taxonomy" id="7936"/>
    <lineage>
        <taxon>Eukaryota</taxon>
        <taxon>Metazoa</taxon>
        <taxon>Chordata</taxon>
        <taxon>Craniata</taxon>
        <taxon>Vertebrata</taxon>
        <taxon>Euteleostomi</taxon>
        <taxon>Actinopterygii</taxon>
        <taxon>Neopterygii</taxon>
        <taxon>Teleostei</taxon>
        <taxon>Anguilliformes</taxon>
        <taxon>Anguillidae</taxon>
        <taxon>Anguilla</taxon>
    </lineage>
</organism>
<evidence type="ECO:0000313" key="1">
    <source>
        <dbReference type="EMBL" id="JAH85760.1"/>
    </source>
</evidence>
<accession>A0A0E9W888</accession>
<proteinExistence type="predicted"/>
<sequence length="30" mass="3409">MTIHILFSGFISFDKNRIPPIMDNSVTSVK</sequence>
<name>A0A0E9W888_ANGAN</name>
<protein>
    <submittedName>
        <fullName evidence="1">Uncharacterized protein</fullName>
    </submittedName>
</protein>
<dbReference type="EMBL" id="GBXM01022817">
    <property type="protein sequence ID" value="JAH85760.1"/>
    <property type="molecule type" value="Transcribed_RNA"/>
</dbReference>
<reference evidence="1" key="1">
    <citation type="submission" date="2014-11" db="EMBL/GenBank/DDBJ databases">
        <authorList>
            <person name="Amaro Gonzalez C."/>
        </authorList>
    </citation>
    <scope>NUCLEOTIDE SEQUENCE</scope>
</reference>